<dbReference type="STRING" id="1385511.GCA_000425225_00707"/>
<evidence type="ECO:0000259" key="2">
    <source>
        <dbReference type="Pfam" id="PF07811"/>
    </source>
</evidence>
<dbReference type="EMBL" id="AVPF01000113">
    <property type="protein sequence ID" value="KGX83389.1"/>
    <property type="molecule type" value="Genomic_DNA"/>
</dbReference>
<accession>A0A0A5FTZ9</accession>
<organism evidence="3 4">
    <name type="scientific">Pontibacillus marinus BH030004 = DSM 16465</name>
    <dbReference type="NCBI Taxonomy" id="1385511"/>
    <lineage>
        <taxon>Bacteria</taxon>
        <taxon>Bacillati</taxon>
        <taxon>Bacillota</taxon>
        <taxon>Bacilli</taxon>
        <taxon>Bacillales</taxon>
        <taxon>Bacillaceae</taxon>
        <taxon>Pontibacillus</taxon>
    </lineage>
</organism>
<feature type="transmembrane region" description="Helical" evidence="1">
    <location>
        <begin position="12"/>
        <end position="36"/>
    </location>
</feature>
<name>A0A0A5FTZ9_9BACI</name>
<dbReference type="eggNOG" id="COG4961">
    <property type="taxonomic scope" value="Bacteria"/>
</dbReference>
<evidence type="ECO:0000313" key="4">
    <source>
        <dbReference type="Proteomes" id="UP000030403"/>
    </source>
</evidence>
<dbReference type="AlphaFoldDB" id="A0A0A5FTZ9"/>
<dbReference type="RefSeq" id="WP_027448140.1">
    <property type="nucleotide sequence ID" value="NZ_AVPF01000113.1"/>
</dbReference>
<keyword evidence="1" id="KW-1133">Transmembrane helix</keyword>
<reference evidence="3 4" key="1">
    <citation type="submission" date="2013-08" db="EMBL/GenBank/DDBJ databases">
        <authorList>
            <person name="Huang J."/>
            <person name="Wang G."/>
        </authorList>
    </citation>
    <scope>NUCLEOTIDE SEQUENCE [LARGE SCALE GENOMIC DNA]</scope>
    <source>
        <strain evidence="3 4">BH030004</strain>
    </source>
</reference>
<evidence type="ECO:0000256" key="1">
    <source>
        <dbReference type="SAM" id="Phobius"/>
    </source>
</evidence>
<gene>
    <name evidence="3" type="ORF">N783_03875</name>
</gene>
<sequence length="128" mass="14110">MKFRKEDGQSMVETALVLPVLIILLVGMFDFGRIFYTYTHLHLAAQEAVRVGGLGGNDSEITAFTKSYVNINDPENLVVGVSPDDSTRVSGDYVTVTLDYPMESFTPFISSLLPSAFTVHTESTIRVE</sequence>
<protein>
    <submittedName>
        <fullName evidence="3">Pilus assembly protein TadE</fullName>
    </submittedName>
</protein>
<proteinExistence type="predicted"/>
<keyword evidence="4" id="KW-1185">Reference proteome</keyword>
<dbReference type="InterPro" id="IPR012495">
    <property type="entry name" value="TadE-like_dom"/>
</dbReference>
<evidence type="ECO:0000313" key="3">
    <source>
        <dbReference type="EMBL" id="KGX83389.1"/>
    </source>
</evidence>
<keyword evidence="1" id="KW-0472">Membrane</keyword>
<keyword evidence="1" id="KW-0812">Transmembrane</keyword>
<comment type="caution">
    <text evidence="3">The sequence shown here is derived from an EMBL/GenBank/DDBJ whole genome shotgun (WGS) entry which is preliminary data.</text>
</comment>
<feature type="domain" description="TadE-like" evidence="2">
    <location>
        <begin position="8"/>
        <end position="50"/>
    </location>
</feature>
<dbReference type="Proteomes" id="UP000030403">
    <property type="component" value="Unassembled WGS sequence"/>
</dbReference>
<dbReference type="Pfam" id="PF07811">
    <property type="entry name" value="TadE"/>
    <property type="match status" value="1"/>
</dbReference>